<sequence length="173" mass="18556">MARRLSQALIHNSQSVGRDLSASGHLLRGLALSPSSRLVGVRLHSDHTKAGHLIEIDLSQAADAASVDVEILTTRGVENAIETLIIHKSAPGWLPFAPGSSYWIPPRSRFQGFGLGSVGRLEKSLTMEEVLSQGSRRGWPSLSFFADGVMPDHHSTKILTKAAGGPEAQSDEE</sequence>
<proteinExistence type="predicted"/>
<dbReference type="PANTHER" id="PTHR33972">
    <property type="entry name" value="EXPRESSED PROTEIN"/>
    <property type="match status" value="1"/>
</dbReference>
<organism evidence="1 2">
    <name type="scientific">Dendrobium nobile</name>
    <name type="common">Orchid</name>
    <dbReference type="NCBI Taxonomy" id="94219"/>
    <lineage>
        <taxon>Eukaryota</taxon>
        <taxon>Viridiplantae</taxon>
        <taxon>Streptophyta</taxon>
        <taxon>Embryophyta</taxon>
        <taxon>Tracheophyta</taxon>
        <taxon>Spermatophyta</taxon>
        <taxon>Magnoliopsida</taxon>
        <taxon>Liliopsida</taxon>
        <taxon>Asparagales</taxon>
        <taxon>Orchidaceae</taxon>
        <taxon>Epidendroideae</taxon>
        <taxon>Malaxideae</taxon>
        <taxon>Dendrobiinae</taxon>
        <taxon>Dendrobium</taxon>
    </lineage>
</organism>
<reference evidence="1" key="1">
    <citation type="journal article" date="2022" name="Front. Genet.">
        <title>Chromosome-Scale Assembly of the Dendrobium nobile Genome Provides Insights Into the Molecular Mechanism of the Biosynthesis of the Medicinal Active Ingredient of Dendrobium.</title>
        <authorList>
            <person name="Xu Q."/>
            <person name="Niu S.-C."/>
            <person name="Li K.-L."/>
            <person name="Zheng P.-J."/>
            <person name="Zhang X.-J."/>
            <person name="Jia Y."/>
            <person name="Liu Y."/>
            <person name="Niu Y.-X."/>
            <person name="Yu L.-H."/>
            <person name="Chen D.-F."/>
            <person name="Zhang G.-Q."/>
        </authorList>
    </citation>
    <scope>NUCLEOTIDE SEQUENCE</scope>
    <source>
        <tissue evidence="1">Leaf</tissue>
    </source>
</reference>
<accession>A0A8T3B6D6</accession>
<gene>
    <name evidence="1" type="ORF">KFK09_015580</name>
</gene>
<name>A0A8T3B6D6_DENNO</name>
<evidence type="ECO:0000313" key="1">
    <source>
        <dbReference type="EMBL" id="KAI0504628.1"/>
    </source>
</evidence>
<evidence type="ECO:0000313" key="2">
    <source>
        <dbReference type="Proteomes" id="UP000829196"/>
    </source>
</evidence>
<protein>
    <submittedName>
        <fullName evidence="1">Uncharacterized protein</fullName>
    </submittedName>
</protein>
<comment type="caution">
    <text evidence="1">The sequence shown here is derived from an EMBL/GenBank/DDBJ whole genome shotgun (WGS) entry which is preliminary data.</text>
</comment>
<dbReference type="OrthoDB" id="1095098at2759"/>
<dbReference type="EMBL" id="JAGYWB010000011">
    <property type="protein sequence ID" value="KAI0504628.1"/>
    <property type="molecule type" value="Genomic_DNA"/>
</dbReference>
<keyword evidence="2" id="KW-1185">Reference proteome</keyword>
<dbReference type="AlphaFoldDB" id="A0A8T3B6D6"/>
<dbReference type="Proteomes" id="UP000829196">
    <property type="component" value="Unassembled WGS sequence"/>
</dbReference>
<dbReference type="PANTHER" id="PTHR33972:SF2">
    <property type="entry name" value="OS04G0606700 PROTEIN"/>
    <property type="match status" value="1"/>
</dbReference>